<protein>
    <recommendedName>
        <fullName evidence="4">Molybdenum ABC transporter permease</fullName>
    </recommendedName>
</protein>
<evidence type="ECO:0000313" key="3">
    <source>
        <dbReference type="Proteomes" id="UP001607151"/>
    </source>
</evidence>
<evidence type="ECO:0000256" key="1">
    <source>
        <dbReference type="SAM" id="Phobius"/>
    </source>
</evidence>
<dbReference type="RefSeq" id="WP_089138514.1">
    <property type="nucleotide sequence ID" value="NZ_AP018686.1"/>
</dbReference>
<accession>A0ABW7J006</accession>
<reference evidence="2 3" key="1">
    <citation type="submission" date="2024-10" db="EMBL/GenBank/DDBJ databases">
        <authorList>
            <person name="Yibar A."/>
            <person name="Saticioglu I.B."/>
            <person name="Duman M."/>
            <person name="Ajmi N."/>
            <person name="Gurler F."/>
            <person name="Ay H."/>
            <person name="Onuk E."/>
            <person name="Guler S."/>
            <person name="Romalde J.L."/>
        </authorList>
    </citation>
    <scope>NUCLEOTIDE SEQUENCE [LARGE SCALE GENOMIC DNA]</scope>
    <source>
        <strain evidence="2 3">14-MA-B</strain>
    </source>
</reference>
<feature type="transmembrane region" description="Helical" evidence="1">
    <location>
        <begin position="54"/>
        <end position="76"/>
    </location>
</feature>
<proteinExistence type="predicted"/>
<dbReference type="EMBL" id="JBIHSN010000003">
    <property type="protein sequence ID" value="MFH0267250.1"/>
    <property type="molecule type" value="Genomic_DNA"/>
</dbReference>
<comment type="caution">
    <text evidence="2">The sequence shown here is derived from an EMBL/GenBank/DDBJ whole genome shotgun (WGS) entry which is preliminary data.</text>
</comment>
<evidence type="ECO:0008006" key="4">
    <source>
        <dbReference type="Google" id="ProtNLM"/>
    </source>
</evidence>
<keyword evidence="1" id="KW-0472">Membrane</keyword>
<keyword evidence="1" id="KW-1133">Transmembrane helix</keyword>
<feature type="transmembrane region" description="Helical" evidence="1">
    <location>
        <begin position="6"/>
        <end position="25"/>
    </location>
</feature>
<evidence type="ECO:0000313" key="2">
    <source>
        <dbReference type="EMBL" id="MFH0267250.1"/>
    </source>
</evidence>
<organism evidence="2 3">
    <name type="scientific">Vibrio rumoiensis</name>
    <dbReference type="NCBI Taxonomy" id="76258"/>
    <lineage>
        <taxon>Bacteria</taxon>
        <taxon>Pseudomonadati</taxon>
        <taxon>Pseudomonadota</taxon>
        <taxon>Gammaproteobacteria</taxon>
        <taxon>Vibrionales</taxon>
        <taxon>Vibrionaceae</taxon>
        <taxon>Vibrio</taxon>
    </lineage>
</organism>
<gene>
    <name evidence="2" type="ORF">ACGRQ9_17530</name>
</gene>
<keyword evidence="1" id="KW-0812">Transmembrane</keyword>
<name>A0ABW7J006_9VIBR</name>
<keyword evidence="3" id="KW-1185">Reference proteome</keyword>
<dbReference type="Proteomes" id="UP001607151">
    <property type="component" value="Unassembled WGS sequence"/>
</dbReference>
<sequence>MEMLLVGVEKVLLLIGIGGVLFSLYEYGKRSQDWKGVITVFYKRVDMTVHEFKFYKLGISLLLFAAVLRVGILTFYP</sequence>